<dbReference type="InterPro" id="IPR037185">
    <property type="entry name" value="EmrE-like"/>
</dbReference>
<feature type="transmembrane region" description="Helical" evidence="1">
    <location>
        <begin position="9"/>
        <end position="28"/>
    </location>
</feature>
<dbReference type="Gene3D" id="1.10.3730.20">
    <property type="match status" value="1"/>
</dbReference>
<dbReference type="EMBL" id="UINC01051405">
    <property type="protein sequence ID" value="SVB65531.1"/>
    <property type="molecule type" value="Genomic_DNA"/>
</dbReference>
<keyword evidence="1" id="KW-1133">Transmembrane helix</keyword>
<gene>
    <name evidence="3" type="ORF">METZ01_LOCUS218385</name>
</gene>
<feature type="transmembrane region" description="Helical" evidence="1">
    <location>
        <begin position="100"/>
        <end position="119"/>
    </location>
</feature>
<protein>
    <recommendedName>
        <fullName evidence="2">EamA domain-containing protein</fullName>
    </recommendedName>
</protein>
<evidence type="ECO:0000256" key="1">
    <source>
        <dbReference type="SAM" id="Phobius"/>
    </source>
</evidence>
<evidence type="ECO:0000259" key="2">
    <source>
        <dbReference type="Pfam" id="PF00892"/>
    </source>
</evidence>
<dbReference type="PANTHER" id="PTHR22911">
    <property type="entry name" value="ACYL-MALONYL CONDENSING ENZYME-RELATED"/>
    <property type="match status" value="1"/>
</dbReference>
<feature type="transmembrane region" description="Helical" evidence="1">
    <location>
        <begin position="209"/>
        <end position="230"/>
    </location>
</feature>
<feature type="transmembrane region" description="Helical" evidence="1">
    <location>
        <begin position="128"/>
        <end position="148"/>
    </location>
</feature>
<feature type="domain" description="EamA" evidence="2">
    <location>
        <begin position="11"/>
        <end position="142"/>
    </location>
</feature>
<name>A0A382FU96_9ZZZZ</name>
<feature type="transmembrane region" description="Helical" evidence="1">
    <location>
        <begin position="154"/>
        <end position="170"/>
    </location>
</feature>
<dbReference type="InterPro" id="IPR000620">
    <property type="entry name" value="EamA_dom"/>
</dbReference>
<feature type="transmembrane region" description="Helical" evidence="1">
    <location>
        <begin position="34"/>
        <end position="54"/>
    </location>
</feature>
<dbReference type="PANTHER" id="PTHR22911:SF103">
    <property type="entry name" value="BLR2811 PROTEIN"/>
    <property type="match status" value="1"/>
</dbReference>
<feature type="transmembrane region" description="Helical" evidence="1">
    <location>
        <begin position="264"/>
        <end position="281"/>
    </location>
</feature>
<sequence>MPFSKSKEFVGILFAVAAYFSFSILDAFQKTAVINHSIFQLLFIKYIFTLLLSCSEAKRKNNYKFWQSNNVKLQVLRSFFSIIESGCFVLAFRYLSLADVHSVGSLTPVIIVALSALILKEKVSPKTWIAIFVGFLGVLIILRPGLSIFDIKSLLPLMAAFFLGLYQVVTRKVSENDSTETSLFYTSLIGFIVMSILAFVYWQPLTLNSYFLFTGIGIFFSMGIYFQIIALSKARASIIQPFHYTLIFWAIILGYLVYDDLPDMPTVAGAIIIAASGIYVLRAGK</sequence>
<proteinExistence type="predicted"/>
<feature type="transmembrane region" description="Helical" evidence="1">
    <location>
        <begin position="75"/>
        <end position="94"/>
    </location>
</feature>
<evidence type="ECO:0000313" key="3">
    <source>
        <dbReference type="EMBL" id="SVB65531.1"/>
    </source>
</evidence>
<feature type="transmembrane region" description="Helical" evidence="1">
    <location>
        <begin position="182"/>
        <end position="203"/>
    </location>
</feature>
<dbReference type="GO" id="GO:0016020">
    <property type="term" value="C:membrane"/>
    <property type="evidence" value="ECO:0007669"/>
    <property type="project" value="InterPro"/>
</dbReference>
<dbReference type="SUPFAM" id="SSF103481">
    <property type="entry name" value="Multidrug resistance efflux transporter EmrE"/>
    <property type="match status" value="2"/>
</dbReference>
<keyword evidence="1" id="KW-0812">Transmembrane</keyword>
<dbReference type="AlphaFoldDB" id="A0A382FU96"/>
<keyword evidence="1" id="KW-0472">Membrane</keyword>
<accession>A0A382FU96</accession>
<feature type="domain" description="EamA" evidence="2">
    <location>
        <begin position="154"/>
        <end position="277"/>
    </location>
</feature>
<dbReference type="Pfam" id="PF00892">
    <property type="entry name" value="EamA"/>
    <property type="match status" value="2"/>
</dbReference>
<organism evidence="3">
    <name type="scientific">marine metagenome</name>
    <dbReference type="NCBI Taxonomy" id="408172"/>
    <lineage>
        <taxon>unclassified sequences</taxon>
        <taxon>metagenomes</taxon>
        <taxon>ecological metagenomes</taxon>
    </lineage>
</organism>
<reference evidence="3" key="1">
    <citation type="submission" date="2018-05" db="EMBL/GenBank/DDBJ databases">
        <authorList>
            <person name="Lanie J.A."/>
            <person name="Ng W.-L."/>
            <person name="Kazmierczak K.M."/>
            <person name="Andrzejewski T.M."/>
            <person name="Davidsen T.M."/>
            <person name="Wayne K.J."/>
            <person name="Tettelin H."/>
            <person name="Glass J.I."/>
            <person name="Rusch D."/>
            <person name="Podicherti R."/>
            <person name="Tsui H.-C.T."/>
            <person name="Winkler M.E."/>
        </authorList>
    </citation>
    <scope>NUCLEOTIDE SEQUENCE</scope>
</reference>
<feature type="transmembrane region" description="Helical" evidence="1">
    <location>
        <begin position="242"/>
        <end position="258"/>
    </location>
</feature>